<organism evidence="2 3">
    <name type="scientific">Sulfurospirillum tamanense</name>
    <dbReference type="NCBI Taxonomy" id="2813362"/>
    <lineage>
        <taxon>Bacteria</taxon>
        <taxon>Pseudomonadati</taxon>
        <taxon>Campylobacterota</taxon>
        <taxon>Epsilonproteobacteria</taxon>
        <taxon>Campylobacterales</taxon>
        <taxon>Sulfurospirillaceae</taxon>
        <taxon>Sulfurospirillum</taxon>
    </lineage>
</organism>
<keyword evidence="3" id="KW-1185">Reference proteome</keyword>
<reference evidence="2 3" key="1">
    <citation type="submission" date="2021-02" db="EMBL/GenBank/DDBJ databases">
        <title>Sulfurospirillum tamanensis sp. nov.</title>
        <authorList>
            <person name="Frolova A."/>
            <person name="Merkel A."/>
            <person name="Slobodkin A."/>
        </authorList>
    </citation>
    <scope>NUCLEOTIDE SEQUENCE [LARGE SCALE GENOMIC DNA]</scope>
    <source>
        <strain evidence="2 3">T05b</strain>
    </source>
</reference>
<sequence>MKYFLFGLLVATLLLFSGCASSAGYRTANHNGKMYFFPENCTRYQYYYSDMDTIYCVDDKGAQTGLTLKPADAQQLANYERNQRASREALDSISRGLQDSAEQMRRNNESLMQMMPKTHYHYHRF</sequence>
<feature type="signal peptide" evidence="1">
    <location>
        <begin position="1"/>
        <end position="22"/>
    </location>
</feature>
<dbReference type="Proteomes" id="UP000703590">
    <property type="component" value="Unassembled WGS sequence"/>
</dbReference>
<evidence type="ECO:0000313" key="2">
    <source>
        <dbReference type="EMBL" id="MBN2965212.1"/>
    </source>
</evidence>
<dbReference type="EMBL" id="JAFHKK010000027">
    <property type="protein sequence ID" value="MBN2965212.1"/>
    <property type="molecule type" value="Genomic_DNA"/>
</dbReference>
<feature type="chain" id="PRO_5045247743" description="Lipoprotein" evidence="1">
    <location>
        <begin position="23"/>
        <end position="125"/>
    </location>
</feature>
<keyword evidence="1" id="KW-0732">Signal</keyword>
<evidence type="ECO:0000313" key="3">
    <source>
        <dbReference type="Proteomes" id="UP000703590"/>
    </source>
</evidence>
<dbReference type="PROSITE" id="PS51257">
    <property type="entry name" value="PROKAR_LIPOPROTEIN"/>
    <property type="match status" value="1"/>
</dbReference>
<evidence type="ECO:0000256" key="1">
    <source>
        <dbReference type="SAM" id="SignalP"/>
    </source>
</evidence>
<dbReference type="RefSeq" id="WP_205459757.1">
    <property type="nucleotide sequence ID" value="NZ_JAFHKK010000027.1"/>
</dbReference>
<accession>A0ABS2WU89</accession>
<reference evidence="2 3" key="3">
    <citation type="submission" date="2021-02" db="EMBL/GenBank/DDBJ databases">
        <authorList>
            <person name="Merkel A.Y."/>
        </authorList>
    </citation>
    <scope>NUCLEOTIDE SEQUENCE [LARGE SCALE GENOMIC DNA]</scope>
    <source>
        <strain evidence="2 3">T05b</strain>
    </source>
</reference>
<proteinExistence type="predicted"/>
<evidence type="ECO:0008006" key="4">
    <source>
        <dbReference type="Google" id="ProtNLM"/>
    </source>
</evidence>
<name>A0ABS2WU89_9BACT</name>
<protein>
    <recommendedName>
        <fullName evidence="4">Lipoprotein</fullName>
    </recommendedName>
</protein>
<gene>
    <name evidence="2" type="ORF">JWV37_10500</name>
</gene>
<reference evidence="3" key="2">
    <citation type="submission" date="2021-02" db="EMBL/GenBank/DDBJ databases">
        <title>Sulfurospirillum tamanensis sp. nov.</title>
        <authorList>
            <person name="Merkel A.Y."/>
        </authorList>
    </citation>
    <scope>NUCLEOTIDE SEQUENCE [LARGE SCALE GENOMIC DNA]</scope>
    <source>
        <strain evidence="3">T05b</strain>
    </source>
</reference>
<comment type="caution">
    <text evidence="2">The sequence shown here is derived from an EMBL/GenBank/DDBJ whole genome shotgun (WGS) entry which is preliminary data.</text>
</comment>